<reference evidence="11 12" key="1">
    <citation type="submission" date="2015-09" db="EMBL/GenBank/DDBJ databases">
        <title>Draft genome of the scarab beetle Oryctes borbonicus.</title>
        <authorList>
            <person name="Meyer J.M."/>
            <person name="Markov G.V."/>
            <person name="Baskaran P."/>
            <person name="Herrmann M."/>
            <person name="Sommer R.J."/>
            <person name="Roedelsperger C."/>
        </authorList>
    </citation>
    <scope>NUCLEOTIDE SEQUENCE [LARGE SCALE GENOMIC DNA]</scope>
    <source>
        <strain evidence="11">OB123</strain>
        <tissue evidence="11">Whole animal</tissue>
    </source>
</reference>
<dbReference type="Proteomes" id="UP000051574">
    <property type="component" value="Unassembled WGS sequence"/>
</dbReference>
<keyword evidence="8 10" id="KW-0472">Membrane</keyword>
<dbReference type="OrthoDB" id="434092at2759"/>
<comment type="catalytic activity">
    <reaction evidence="10">
        <text>a very-long-chain acyl-CoA + malonyl-CoA + H(+) = a very-long-chain 3-oxoacyl-CoA + CO2 + CoA</text>
        <dbReference type="Rhea" id="RHEA:32727"/>
        <dbReference type="ChEBI" id="CHEBI:15378"/>
        <dbReference type="ChEBI" id="CHEBI:16526"/>
        <dbReference type="ChEBI" id="CHEBI:57287"/>
        <dbReference type="ChEBI" id="CHEBI:57384"/>
        <dbReference type="ChEBI" id="CHEBI:90725"/>
        <dbReference type="ChEBI" id="CHEBI:90736"/>
        <dbReference type="EC" id="2.3.1.199"/>
    </reaction>
</comment>
<evidence type="ECO:0000256" key="4">
    <source>
        <dbReference type="ARBA" id="ARBA00022692"/>
    </source>
</evidence>
<feature type="transmembrane region" description="Helical" evidence="10">
    <location>
        <begin position="86"/>
        <end position="105"/>
    </location>
</feature>
<dbReference type="PANTHER" id="PTHR11157">
    <property type="entry name" value="FATTY ACID ACYL TRANSFERASE-RELATED"/>
    <property type="match status" value="1"/>
</dbReference>
<keyword evidence="4 10" id="KW-0812">Transmembrane</keyword>
<dbReference type="GO" id="GO:0019367">
    <property type="term" value="P:fatty acid elongation, saturated fatty acid"/>
    <property type="evidence" value="ECO:0007669"/>
    <property type="project" value="TreeGrafter"/>
</dbReference>
<dbReference type="GO" id="GO:0034625">
    <property type="term" value="P:fatty acid elongation, monounsaturated fatty acid"/>
    <property type="evidence" value="ECO:0007669"/>
    <property type="project" value="TreeGrafter"/>
</dbReference>
<dbReference type="GO" id="GO:0042761">
    <property type="term" value="P:very long-chain fatty acid biosynthetic process"/>
    <property type="evidence" value="ECO:0007669"/>
    <property type="project" value="TreeGrafter"/>
</dbReference>
<proteinExistence type="inferred from homology"/>
<feature type="transmembrane region" description="Helical" evidence="10">
    <location>
        <begin position="38"/>
        <end position="66"/>
    </location>
</feature>
<comment type="caution">
    <text evidence="10">Lacks conserved residue(s) required for the propagation of feature annotation.</text>
</comment>
<keyword evidence="7 10" id="KW-0443">Lipid metabolism</keyword>
<comment type="similarity">
    <text evidence="10">Belongs to the ELO family.</text>
</comment>
<dbReference type="GO" id="GO:0034626">
    <property type="term" value="P:fatty acid elongation, polyunsaturated fatty acid"/>
    <property type="evidence" value="ECO:0007669"/>
    <property type="project" value="TreeGrafter"/>
</dbReference>
<keyword evidence="3 10" id="KW-0808">Transferase</keyword>
<keyword evidence="12" id="KW-1185">Reference proteome</keyword>
<dbReference type="InterPro" id="IPR030457">
    <property type="entry name" value="ELO_CS"/>
</dbReference>
<evidence type="ECO:0000256" key="3">
    <source>
        <dbReference type="ARBA" id="ARBA00022679"/>
    </source>
</evidence>
<dbReference type="GO" id="GO:0005789">
    <property type="term" value="C:endoplasmic reticulum membrane"/>
    <property type="evidence" value="ECO:0007669"/>
    <property type="project" value="TreeGrafter"/>
</dbReference>
<evidence type="ECO:0000313" key="12">
    <source>
        <dbReference type="Proteomes" id="UP000051574"/>
    </source>
</evidence>
<evidence type="ECO:0000256" key="2">
    <source>
        <dbReference type="ARBA" id="ARBA00022516"/>
    </source>
</evidence>
<evidence type="ECO:0000256" key="9">
    <source>
        <dbReference type="ARBA" id="ARBA00023160"/>
    </source>
</evidence>
<dbReference type="InterPro" id="IPR002076">
    <property type="entry name" value="ELO_fam"/>
</dbReference>
<keyword evidence="6 10" id="KW-1133">Transmembrane helix</keyword>
<protein>
    <recommendedName>
        <fullName evidence="10">Elongation of very long chain fatty acids protein</fullName>
        <ecNumber evidence="10">2.3.1.199</ecNumber>
    </recommendedName>
    <alternativeName>
        <fullName evidence="10">Very-long-chain 3-oxoacyl-CoA synthase</fullName>
    </alternativeName>
</protein>
<dbReference type="EC" id="2.3.1.199" evidence="10"/>
<dbReference type="AlphaFoldDB" id="A0A0T6AX66"/>
<dbReference type="PANTHER" id="PTHR11157:SF21">
    <property type="entry name" value="ELONGATION OF VERY LONG CHAIN FATTY ACIDS PROTEIN"/>
    <property type="match status" value="1"/>
</dbReference>
<dbReference type="PROSITE" id="PS01188">
    <property type="entry name" value="ELO"/>
    <property type="match status" value="1"/>
</dbReference>
<gene>
    <name evidence="11" type="ORF">AMK59_8250</name>
</gene>
<comment type="caution">
    <text evidence="11">The sequence shown here is derived from an EMBL/GenBank/DDBJ whole genome shotgun (WGS) entry which is preliminary data.</text>
</comment>
<feature type="non-terminal residue" evidence="11">
    <location>
        <position position="148"/>
    </location>
</feature>
<evidence type="ECO:0000256" key="7">
    <source>
        <dbReference type="ARBA" id="ARBA00023098"/>
    </source>
</evidence>
<dbReference type="Pfam" id="PF01151">
    <property type="entry name" value="ELO"/>
    <property type="match status" value="1"/>
</dbReference>
<name>A0A0T6AX66_9SCAR</name>
<comment type="subcellular location">
    <subcellularLocation>
        <location evidence="1">Membrane</location>
        <topology evidence="1">Multi-pass membrane protein</topology>
    </subcellularLocation>
</comment>
<dbReference type="GO" id="GO:0030148">
    <property type="term" value="P:sphingolipid biosynthetic process"/>
    <property type="evidence" value="ECO:0007669"/>
    <property type="project" value="TreeGrafter"/>
</dbReference>
<evidence type="ECO:0000256" key="6">
    <source>
        <dbReference type="ARBA" id="ARBA00022989"/>
    </source>
</evidence>
<dbReference type="GO" id="GO:0009922">
    <property type="term" value="F:fatty acid elongase activity"/>
    <property type="evidence" value="ECO:0007669"/>
    <property type="project" value="UniProtKB-EC"/>
</dbReference>
<evidence type="ECO:0000256" key="1">
    <source>
        <dbReference type="ARBA" id="ARBA00004141"/>
    </source>
</evidence>
<accession>A0A0T6AX66</accession>
<dbReference type="EMBL" id="LJIG01022581">
    <property type="protein sequence ID" value="KRT79808.1"/>
    <property type="molecule type" value="Genomic_DNA"/>
</dbReference>
<sequence>MGSFWNMVALIGAYNYCVLDLGPKLMEKRKPFNLDRVMIVYNAVQVIYCSILLYFATVYLVPYYNLRCEPCDYSNSFRGVLSANLAWWYFFLKIVDLLDTVFFVLRKKNGQITFLHVYHHSGMVLATWIGIRFIPGGSALTLGYLNCI</sequence>
<feature type="transmembrane region" description="Helical" evidence="10">
    <location>
        <begin position="117"/>
        <end position="135"/>
    </location>
</feature>
<feature type="transmembrane region" description="Helical" evidence="10">
    <location>
        <begin position="6"/>
        <end position="26"/>
    </location>
</feature>
<keyword evidence="5 10" id="KW-0276">Fatty acid metabolism</keyword>
<keyword evidence="2 10" id="KW-0444">Lipid biosynthesis</keyword>
<evidence type="ECO:0000256" key="5">
    <source>
        <dbReference type="ARBA" id="ARBA00022832"/>
    </source>
</evidence>
<evidence type="ECO:0000313" key="11">
    <source>
        <dbReference type="EMBL" id="KRT79808.1"/>
    </source>
</evidence>
<evidence type="ECO:0000256" key="8">
    <source>
        <dbReference type="ARBA" id="ARBA00023136"/>
    </source>
</evidence>
<evidence type="ECO:0000256" key="10">
    <source>
        <dbReference type="RuleBase" id="RU361115"/>
    </source>
</evidence>
<keyword evidence="9 10" id="KW-0275">Fatty acid biosynthesis</keyword>
<organism evidence="11 12">
    <name type="scientific">Oryctes borbonicus</name>
    <dbReference type="NCBI Taxonomy" id="1629725"/>
    <lineage>
        <taxon>Eukaryota</taxon>
        <taxon>Metazoa</taxon>
        <taxon>Ecdysozoa</taxon>
        <taxon>Arthropoda</taxon>
        <taxon>Hexapoda</taxon>
        <taxon>Insecta</taxon>
        <taxon>Pterygota</taxon>
        <taxon>Neoptera</taxon>
        <taxon>Endopterygota</taxon>
        <taxon>Coleoptera</taxon>
        <taxon>Polyphaga</taxon>
        <taxon>Scarabaeiformia</taxon>
        <taxon>Scarabaeidae</taxon>
        <taxon>Dynastinae</taxon>
        <taxon>Oryctes</taxon>
    </lineage>
</organism>